<feature type="domain" description="C2H2-type" evidence="1">
    <location>
        <begin position="1"/>
        <end position="32"/>
    </location>
</feature>
<feature type="non-terminal residue" evidence="2">
    <location>
        <position position="1"/>
    </location>
</feature>
<dbReference type="InterPro" id="IPR013087">
    <property type="entry name" value="Znf_C2H2_type"/>
</dbReference>
<dbReference type="STRING" id="2025994.A0A2T2ZUY5"/>
<keyword evidence="3" id="KW-1185">Reference proteome</keyword>
<dbReference type="Gene3D" id="3.30.160.60">
    <property type="entry name" value="Classic Zinc Finger"/>
    <property type="match status" value="1"/>
</dbReference>
<evidence type="ECO:0000259" key="1">
    <source>
        <dbReference type="SMART" id="SM00355"/>
    </source>
</evidence>
<proteinExistence type="predicted"/>
<dbReference type="SMART" id="SM00355">
    <property type="entry name" value="ZnF_C2H2"/>
    <property type="match status" value="2"/>
</dbReference>
<gene>
    <name evidence="2" type="ORF">BD289DRAFT_336344</name>
</gene>
<name>A0A2T2ZUY5_9PEZI</name>
<dbReference type="SUPFAM" id="SSF57667">
    <property type="entry name" value="beta-beta-alpha zinc fingers"/>
    <property type="match status" value="1"/>
</dbReference>
<protein>
    <recommendedName>
        <fullName evidence="1">C2H2-type domain-containing protein</fullName>
    </recommendedName>
</protein>
<evidence type="ECO:0000313" key="3">
    <source>
        <dbReference type="Proteomes" id="UP000241462"/>
    </source>
</evidence>
<feature type="non-terminal residue" evidence="2">
    <location>
        <position position="68"/>
    </location>
</feature>
<sequence length="68" mass="8001">HRCTLVDPNTGEPCNADFSRAGHLRRHRETFHHLSTSTFPCDVCKKERAFNRLDTLQRHYRQCHPGIE</sequence>
<reference evidence="2 3" key="1">
    <citation type="journal article" date="2018" name="Mycol. Prog.">
        <title>Coniella lustricola, a new species from submerged detritus.</title>
        <authorList>
            <person name="Raudabaugh D.B."/>
            <person name="Iturriaga T."/>
            <person name="Carver A."/>
            <person name="Mondo S."/>
            <person name="Pangilinan J."/>
            <person name="Lipzen A."/>
            <person name="He G."/>
            <person name="Amirebrahimi M."/>
            <person name="Grigoriev I.V."/>
            <person name="Miller A.N."/>
        </authorList>
    </citation>
    <scope>NUCLEOTIDE SEQUENCE [LARGE SCALE GENOMIC DNA]</scope>
    <source>
        <strain evidence="2 3">B22-T-1</strain>
    </source>
</reference>
<evidence type="ECO:0000313" key="2">
    <source>
        <dbReference type="EMBL" id="PSR77356.1"/>
    </source>
</evidence>
<dbReference type="InParanoid" id="A0A2T2ZUY5"/>
<dbReference type="OrthoDB" id="1405595at2759"/>
<dbReference type="AlphaFoldDB" id="A0A2T2ZUY5"/>
<dbReference type="EMBL" id="KZ678658">
    <property type="protein sequence ID" value="PSR77356.1"/>
    <property type="molecule type" value="Genomic_DNA"/>
</dbReference>
<organism evidence="2 3">
    <name type="scientific">Coniella lustricola</name>
    <dbReference type="NCBI Taxonomy" id="2025994"/>
    <lineage>
        <taxon>Eukaryota</taxon>
        <taxon>Fungi</taxon>
        <taxon>Dikarya</taxon>
        <taxon>Ascomycota</taxon>
        <taxon>Pezizomycotina</taxon>
        <taxon>Sordariomycetes</taxon>
        <taxon>Sordariomycetidae</taxon>
        <taxon>Diaporthales</taxon>
        <taxon>Schizoparmaceae</taxon>
        <taxon>Coniella</taxon>
    </lineage>
</organism>
<accession>A0A2T2ZUY5</accession>
<feature type="domain" description="C2H2-type" evidence="1">
    <location>
        <begin position="39"/>
        <end position="64"/>
    </location>
</feature>
<dbReference type="Proteomes" id="UP000241462">
    <property type="component" value="Unassembled WGS sequence"/>
</dbReference>
<dbReference type="InterPro" id="IPR036236">
    <property type="entry name" value="Znf_C2H2_sf"/>
</dbReference>